<comment type="caution">
    <text evidence="3">The sequence shown here is derived from an EMBL/GenBank/DDBJ whole genome shotgun (WGS) entry which is preliminary data.</text>
</comment>
<protein>
    <submittedName>
        <fullName evidence="3">DNA invertase Pin-like site-specific DNA recombinase</fullName>
    </submittedName>
</protein>
<dbReference type="InterPro" id="IPR011109">
    <property type="entry name" value="DNA_bind_recombinase_dom"/>
</dbReference>
<dbReference type="GO" id="GO:0000150">
    <property type="term" value="F:DNA strand exchange activity"/>
    <property type="evidence" value="ECO:0007669"/>
    <property type="project" value="InterPro"/>
</dbReference>
<gene>
    <name evidence="3" type="ORF">B0I08_101337</name>
</gene>
<dbReference type="GO" id="GO:0003677">
    <property type="term" value="F:DNA binding"/>
    <property type="evidence" value="ECO:0007669"/>
    <property type="project" value="InterPro"/>
</dbReference>
<feature type="domain" description="Resolvase/invertase-type recombinase catalytic" evidence="1">
    <location>
        <begin position="2"/>
        <end position="150"/>
    </location>
</feature>
<feature type="domain" description="Recombinase" evidence="2">
    <location>
        <begin position="158"/>
        <end position="265"/>
    </location>
</feature>
<dbReference type="PROSITE" id="PS51737">
    <property type="entry name" value="RECOMBINASE_DNA_BIND"/>
    <property type="match status" value="1"/>
</dbReference>
<dbReference type="SMART" id="SM00857">
    <property type="entry name" value="Resolvase"/>
    <property type="match status" value="1"/>
</dbReference>
<reference evidence="3 4" key="1">
    <citation type="submission" date="2018-03" db="EMBL/GenBank/DDBJ databases">
        <title>Genomic Encyclopedia of Type Strains, Phase III (KMG-III): the genomes of soil and plant-associated and newly described type strains.</title>
        <authorList>
            <person name="Whitman W."/>
        </authorList>
    </citation>
    <scope>NUCLEOTIDE SEQUENCE [LARGE SCALE GENOMIC DNA]</scope>
    <source>
        <strain evidence="3 4">CGMCC 1.12484</strain>
    </source>
</reference>
<dbReference type="CDD" id="cd00338">
    <property type="entry name" value="Ser_Recombinase"/>
    <property type="match status" value="1"/>
</dbReference>
<evidence type="ECO:0000259" key="2">
    <source>
        <dbReference type="PROSITE" id="PS51737"/>
    </source>
</evidence>
<evidence type="ECO:0000313" key="3">
    <source>
        <dbReference type="EMBL" id="PRY70209.1"/>
    </source>
</evidence>
<dbReference type="Pfam" id="PF07508">
    <property type="entry name" value="Recombinase"/>
    <property type="match status" value="1"/>
</dbReference>
<dbReference type="PANTHER" id="PTHR30461">
    <property type="entry name" value="DNA-INVERTASE FROM LAMBDOID PROPHAGE"/>
    <property type="match status" value="1"/>
</dbReference>
<dbReference type="Proteomes" id="UP000237983">
    <property type="component" value="Unassembled WGS sequence"/>
</dbReference>
<dbReference type="InterPro" id="IPR006119">
    <property type="entry name" value="Resolv_N"/>
</dbReference>
<proteinExistence type="predicted"/>
<dbReference type="PROSITE" id="PS51736">
    <property type="entry name" value="RECOMBINASES_3"/>
    <property type="match status" value="1"/>
</dbReference>
<sequence>MTAAIYTRQSLDKTGEAAGVSRQLSECEDLAARQGLTVTTKLSDNDISATTGRVRPSFEKLLTLVEAGKISTVVVWHPDRLYRKLADLVRIVDIAKAHGLNIVSVQAGEIDLSTPSGRMVASMVGSVGSYEGEHRTERQRTAYSTRAAAGEWHFSHRPYGYERTAEGVVVVEEEAALLRDLYVRYYEGGESRHALVKGLNEAGTLTATGKPWSITALREVLNNPRYAGINSYKGVVVGTGNWAPIITPEQWELYKGAASKRKVLSSSFTRSATSLLSGIIRCDVCGGKVYRKARGDGSNSHEYACSVKVCVSASAAPVDALVRAEALSALLSGPSDLIPMDTNGATFSALSEALSELQQRRDDLTEALGEGLVKLAQVRPQLEAIKTDEEGLLQRRNDLTSANVIAEVLLDIKRNLFAGPTVSIDDAAAVKAQLAERFDGLTLPRQRELVSLLLDIRLAKGRGPKRVLIEHRVVTSLN</sequence>
<dbReference type="InterPro" id="IPR050639">
    <property type="entry name" value="SSR_resolvase"/>
</dbReference>
<dbReference type="OrthoDB" id="4500247at2"/>
<dbReference type="Pfam" id="PF00239">
    <property type="entry name" value="Resolvase"/>
    <property type="match status" value="1"/>
</dbReference>
<dbReference type="InterPro" id="IPR038109">
    <property type="entry name" value="DNA_bind_recomb_sf"/>
</dbReference>
<dbReference type="RefSeq" id="WP_106209166.1">
    <property type="nucleotide sequence ID" value="NZ_PVTL01000001.1"/>
</dbReference>
<dbReference type="SUPFAM" id="SSF53041">
    <property type="entry name" value="Resolvase-like"/>
    <property type="match status" value="1"/>
</dbReference>
<dbReference type="Gene3D" id="3.90.1750.20">
    <property type="entry name" value="Putative Large Serine Recombinase, Chain B, Domain 2"/>
    <property type="match status" value="1"/>
</dbReference>
<dbReference type="AlphaFoldDB" id="A0A2T0VJ32"/>
<organism evidence="3 4">
    <name type="scientific">Glaciihabitans tibetensis</name>
    <dbReference type="NCBI Taxonomy" id="1266600"/>
    <lineage>
        <taxon>Bacteria</taxon>
        <taxon>Bacillati</taxon>
        <taxon>Actinomycetota</taxon>
        <taxon>Actinomycetes</taxon>
        <taxon>Micrococcales</taxon>
        <taxon>Microbacteriaceae</taxon>
        <taxon>Glaciihabitans</taxon>
    </lineage>
</organism>
<dbReference type="InterPro" id="IPR036162">
    <property type="entry name" value="Resolvase-like_N_sf"/>
</dbReference>
<dbReference type="EMBL" id="PVTL01000001">
    <property type="protein sequence ID" value="PRY70209.1"/>
    <property type="molecule type" value="Genomic_DNA"/>
</dbReference>
<name>A0A2T0VJ32_9MICO</name>
<accession>A0A2T0VJ32</accession>
<evidence type="ECO:0000259" key="1">
    <source>
        <dbReference type="PROSITE" id="PS51736"/>
    </source>
</evidence>
<dbReference type="PANTHER" id="PTHR30461:SF23">
    <property type="entry name" value="DNA RECOMBINASE-RELATED"/>
    <property type="match status" value="1"/>
</dbReference>
<dbReference type="Gene3D" id="3.40.50.1390">
    <property type="entry name" value="Resolvase, N-terminal catalytic domain"/>
    <property type="match status" value="1"/>
</dbReference>
<evidence type="ECO:0000313" key="4">
    <source>
        <dbReference type="Proteomes" id="UP000237983"/>
    </source>
</evidence>
<keyword evidence="4" id="KW-1185">Reference proteome</keyword>